<dbReference type="Gene3D" id="1.20.1290.10">
    <property type="entry name" value="AhpD-like"/>
    <property type="match status" value="1"/>
</dbReference>
<reference evidence="1" key="2">
    <citation type="journal article" date="2023" name="IMA Fungus">
        <title>Comparative genomic study of the Penicillium genus elucidates a diverse pangenome and 15 lateral gene transfer events.</title>
        <authorList>
            <person name="Petersen C."/>
            <person name="Sorensen T."/>
            <person name="Nielsen M.R."/>
            <person name="Sondergaard T.E."/>
            <person name="Sorensen J.L."/>
            <person name="Fitzpatrick D.A."/>
            <person name="Frisvad J.C."/>
            <person name="Nielsen K.L."/>
        </authorList>
    </citation>
    <scope>NUCLEOTIDE SEQUENCE</scope>
    <source>
        <strain evidence="1">IBT 35673</strain>
    </source>
</reference>
<sequence>MASEVQPRFQQLFTELENRFKATNLGSDKWYILAISTIAASPDPERADQLYLHLTKQPEYATPAARQALVRRLREALVKSVPIVGVCKPIEAILAISEVERDEDKDYSFTREGWQCDQANHERGTGWLQKLYSRNTTGTLDLFSAHKDFSWLSKEITYGLFLSDRQVLGDLDTQLVVLPGIMSQNLPKETHWHIRGTRRIGVPKEETQVIWDCVQLVARFFEVKLHKVPTVEEVEYDV</sequence>
<evidence type="ECO:0000313" key="1">
    <source>
        <dbReference type="EMBL" id="KAJ5339635.1"/>
    </source>
</evidence>
<comment type="caution">
    <text evidence="1">The sequence shown here is derived from an EMBL/GenBank/DDBJ whole genome shotgun (WGS) entry which is preliminary data.</text>
</comment>
<dbReference type="InterPro" id="IPR052999">
    <property type="entry name" value="PTS1_Protein"/>
</dbReference>
<dbReference type="SUPFAM" id="SSF69118">
    <property type="entry name" value="AhpD-like"/>
    <property type="match status" value="1"/>
</dbReference>
<name>A0A9W9UHG6_PENBR</name>
<dbReference type="PANTHER" id="PTHR28180">
    <property type="entry name" value="CONSERVED MITOCHONDRIAL PROTEIN-RELATED"/>
    <property type="match status" value="1"/>
</dbReference>
<dbReference type="PANTHER" id="PTHR28180:SF5">
    <property type="entry name" value="DNA POLYMERASE ALPHA SUBUNIT B"/>
    <property type="match status" value="1"/>
</dbReference>
<dbReference type="EMBL" id="JAPZBQ010000003">
    <property type="protein sequence ID" value="KAJ5339635.1"/>
    <property type="molecule type" value="Genomic_DNA"/>
</dbReference>
<proteinExistence type="predicted"/>
<dbReference type="AlphaFoldDB" id="A0A9W9UHG6"/>
<protein>
    <submittedName>
        <fullName evidence="1">Uncharacterized protein</fullName>
    </submittedName>
</protein>
<accession>A0A9W9UHG6</accession>
<evidence type="ECO:0000313" key="2">
    <source>
        <dbReference type="Proteomes" id="UP001147695"/>
    </source>
</evidence>
<organism evidence="1 2">
    <name type="scientific">Penicillium brevicompactum</name>
    <dbReference type="NCBI Taxonomy" id="5074"/>
    <lineage>
        <taxon>Eukaryota</taxon>
        <taxon>Fungi</taxon>
        <taxon>Dikarya</taxon>
        <taxon>Ascomycota</taxon>
        <taxon>Pezizomycotina</taxon>
        <taxon>Eurotiomycetes</taxon>
        <taxon>Eurotiomycetidae</taxon>
        <taxon>Eurotiales</taxon>
        <taxon>Aspergillaceae</taxon>
        <taxon>Penicillium</taxon>
    </lineage>
</organism>
<gene>
    <name evidence="1" type="ORF">N7452_006363</name>
</gene>
<dbReference type="InterPro" id="IPR029032">
    <property type="entry name" value="AhpD-like"/>
</dbReference>
<reference evidence="1" key="1">
    <citation type="submission" date="2022-12" db="EMBL/GenBank/DDBJ databases">
        <authorList>
            <person name="Petersen C."/>
        </authorList>
    </citation>
    <scope>NUCLEOTIDE SEQUENCE</scope>
    <source>
        <strain evidence="1">IBT 35673</strain>
    </source>
</reference>
<dbReference type="Proteomes" id="UP001147695">
    <property type="component" value="Unassembled WGS sequence"/>
</dbReference>